<evidence type="ECO:0000256" key="8">
    <source>
        <dbReference type="ARBA" id="ARBA00022741"/>
    </source>
</evidence>
<feature type="domain" description="HAMP" evidence="14">
    <location>
        <begin position="283"/>
        <end position="336"/>
    </location>
</feature>
<dbReference type="PROSITE" id="PS50885">
    <property type="entry name" value="HAMP"/>
    <property type="match status" value="1"/>
</dbReference>
<comment type="subcellular location">
    <subcellularLocation>
        <location evidence="2">Cell membrane</location>
        <topology evidence="2">Multi-pass membrane protein</topology>
    </subcellularLocation>
</comment>
<dbReference type="GO" id="GO:0005886">
    <property type="term" value="C:plasma membrane"/>
    <property type="evidence" value="ECO:0007669"/>
    <property type="project" value="UniProtKB-SubCell"/>
</dbReference>
<proteinExistence type="predicted"/>
<sequence>MLPAIGMLTYNELLGRQQRDREIHQQALQAARQAASEVNRIIEGVHSVLIAAAAIPAVFDMDRAGCTSALKRVSSQVPPIRSILVFDLDGKLVCDSFGMPAGMDFSERSYIRDALAVNDFVVGEYTISKLSEGPILPVAMPLRNGTEVKGIIATGIRLEWLDQRIRERGITPGGVVTIADRNGIIIARNPESQRFVGNSIAEAFKPYLTAPRAGTTEMRSPDGTLRIVGYEPVSLPNSPLYIGAGISKEKAFADINRTTLAGVAFILLGALIAVISAVFVGNRFILRPIDHIVDVLQRWRGGDVAARTNMGGRYGELGLVGASVDHLLDELDERRRQTEKMVEARKLMGRELAHRVKNTLSIVQAIARQTFGRQNPEEFKSFSQRIGAFAGGYDILLADDWESGDLREVIDRALLPHLDALDQRISLDGPSCHLSPPAVLSLSMIIHELATNATKYGALSDGTGSVRIEWAVSDGKVKLTWNENSDRSFEVPSREGFGSRLIRSAFPAEFEAETHFSYEADGLKFSLSFIGRTTGEAEA</sequence>
<keyword evidence="12 13" id="KW-0472">Membrane</keyword>
<evidence type="ECO:0000256" key="5">
    <source>
        <dbReference type="ARBA" id="ARBA00022553"/>
    </source>
</evidence>
<dbReference type="SMART" id="SM00304">
    <property type="entry name" value="HAMP"/>
    <property type="match status" value="1"/>
</dbReference>
<keyword evidence="6" id="KW-0808">Transferase</keyword>
<name>A0A2U2DJN5_9HYPH</name>
<dbReference type="SUPFAM" id="SSF158472">
    <property type="entry name" value="HAMP domain-like"/>
    <property type="match status" value="1"/>
</dbReference>
<dbReference type="PANTHER" id="PTHR41523:SF7">
    <property type="entry name" value="HISTIDINE KINASE"/>
    <property type="match status" value="1"/>
</dbReference>
<evidence type="ECO:0000256" key="12">
    <source>
        <dbReference type="ARBA" id="ARBA00023136"/>
    </source>
</evidence>
<keyword evidence="7 13" id="KW-0812">Transmembrane</keyword>
<dbReference type="Gene3D" id="6.10.340.10">
    <property type="match status" value="1"/>
</dbReference>
<dbReference type="InterPro" id="IPR011102">
    <property type="entry name" value="Sig_transdc_His_kinase_HWE"/>
</dbReference>
<accession>A0A2U2DJN5</accession>
<dbReference type="Gene3D" id="3.30.450.20">
    <property type="entry name" value="PAS domain"/>
    <property type="match status" value="2"/>
</dbReference>
<evidence type="ECO:0000256" key="1">
    <source>
        <dbReference type="ARBA" id="ARBA00000085"/>
    </source>
</evidence>
<keyword evidence="5" id="KW-0597">Phosphoprotein</keyword>
<keyword evidence="16" id="KW-1185">Reference proteome</keyword>
<keyword evidence="9 15" id="KW-0418">Kinase</keyword>
<feature type="transmembrane region" description="Helical" evidence="13">
    <location>
        <begin position="260"/>
        <end position="280"/>
    </location>
</feature>
<dbReference type="EMBL" id="QFBC01000015">
    <property type="protein sequence ID" value="PWE53513.1"/>
    <property type="molecule type" value="Genomic_DNA"/>
</dbReference>
<keyword evidence="10" id="KW-0067">ATP-binding</keyword>
<gene>
    <name evidence="15" type="ORF">DEM27_25070</name>
</gene>
<dbReference type="Proteomes" id="UP000245252">
    <property type="component" value="Unassembled WGS sequence"/>
</dbReference>
<dbReference type="Pfam" id="PF02743">
    <property type="entry name" value="dCache_1"/>
    <property type="match status" value="1"/>
</dbReference>
<dbReference type="CDD" id="cd12915">
    <property type="entry name" value="PDC2_DGC_like"/>
    <property type="match status" value="1"/>
</dbReference>
<evidence type="ECO:0000259" key="14">
    <source>
        <dbReference type="PROSITE" id="PS50885"/>
    </source>
</evidence>
<evidence type="ECO:0000256" key="4">
    <source>
        <dbReference type="ARBA" id="ARBA00022475"/>
    </source>
</evidence>
<dbReference type="EC" id="2.7.13.3" evidence="3"/>
<comment type="catalytic activity">
    <reaction evidence="1">
        <text>ATP + protein L-histidine = ADP + protein N-phospho-L-histidine.</text>
        <dbReference type="EC" id="2.7.13.3"/>
    </reaction>
</comment>
<evidence type="ECO:0000256" key="6">
    <source>
        <dbReference type="ARBA" id="ARBA00022679"/>
    </source>
</evidence>
<evidence type="ECO:0000256" key="11">
    <source>
        <dbReference type="ARBA" id="ARBA00022989"/>
    </source>
</evidence>
<dbReference type="InterPro" id="IPR036890">
    <property type="entry name" value="HATPase_C_sf"/>
</dbReference>
<organism evidence="15 16">
    <name type="scientific">Metarhizobium album</name>
    <dbReference type="NCBI Taxonomy" id="2182425"/>
    <lineage>
        <taxon>Bacteria</taxon>
        <taxon>Pseudomonadati</taxon>
        <taxon>Pseudomonadota</taxon>
        <taxon>Alphaproteobacteria</taxon>
        <taxon>Hyphomicrobiales</taxon>
        <taxon>Rhizobiaceae</taxon>
        <taxon>Metarhizobium</taxon>
    </lineage>
</organism>
<evidence type="ECO:0000256" key="10">
    <source>
        <dbReference type="ARBA" id="ARBA00022840"/>
    </source>
</evidence>
<dbReference type="Gene3D" id="3.30.565.10">
    <property type="entry name" value="Histidine kinase-like ATPase, C-terminal domain"/>
    <property type="match status" value="1"/>
</dbReference>
<dbReference type="GO" id="GO:0004673">
    <property type="term" value="F:protein histidine kinase activity"/>
    <property type="evidence" value="ECO:0007669"/>
    <property type="project" value="UniProtKB-EC"/>
</dbReference>
<evidence type="ECO:0000256" key="13">
    <source>
        <dbReference type="SAM" id="Phobius"/>
    </source>
</evidence>
<dbReference type="PANTHER" id="PTHR41523">
    <property type="entry name" value="TWO-COMPONENT SYSTEM SENSOR PROTEIN"/>
    <property type="match status" value="1"/>
</dbReference>
<dbReference type="SUPFAM" id="SSF103190">
    <property type="entry name" value="Sensory domain-like"/>
    <property type="match status" value="1"/>
</dbReference>
<protein>
    <recommendedName>
        <fullName evidence="3">histidine kinase</fullName>
        <ecNumber evidence="3">2.7.13.3</ecNumber>
    </recommendedName>
</protein>
<dbReference type="SMART" id="SM00911">
    <property type="entry name" value="HWE_HK"/>
    <property type="match status" value="1"/>
</dbReference>
<comment type="caution">
    <text evidence="15">The sequence shown here is derived from an EMBL/GenBank/DDBJ whole genome shotgun (WGS) entry which is preliminary data.</text>
</comment>
<dbReference type="GO" id="GO:0005524">
    <property type="term" value="F:ATP binding"/>
    <property type="evidence" value="ECO:0007669"/>
    <property type="project" value="UniProtKB-KW"/>
</dbReference>
<keyword evidence="4" id="KW-1003">Cell membrane</keyword>
<evidence type="ECO:0000313" key="15">
    <source>
        <dbReference type="EMBL" id="PWE53513.1"/>
    </source>
</evidence>
<dbReference type="CDD" id="cd12914">
    <property type="entry name" value="PDC1_DGC_like"/>
    <property type="match status" value="1"/>
</dbReference>
<dbReference type="InterPro" id="IPR029151">
    <property type="entry name" value="Sensor-like_sf"/>
</dbReference>
<evidence type="ECO:0000313" key="16">
    <source>
        <dbReference type="Proteomes" id="UP000245252"/>
    </source>
</evidence>
<evidence type="ECO:0000256" key="2">
    <source>
        <dbReference type="ARBA" id="ARBA00004651"/>
    </source>
</evidence>
<evidence type="ECO:0000256" key="3">
    <source>
        <dbReference type="ARBA" id="ARBA00012438"/>
    </source>
</evidence>
<dbReference type="Pfam" id="PF07536">
    <property type="entry name" value="HWE_HK"/>
    <property type="match status" value="1"/>
</dbReference>
<keyword evidence="8" id="KW-0547">Nucleotide-binding</keyword>
<keyword evidence="11 13" id="KW-1133">Transmembrane helix</keyword>
<dbReference type="InterPro" id="IPR003660">
    <property type="entry name" value="HAMP_dom"/>
</dbReference>
<dbReference type="InterPro" id="IPR033479">
    <property type="entry name" value="dCache_1"/>
</dbReference>
<evidence type="ECO:0000256" key="9">
    <source>
        <dbReference type="ARBA" id="ARBA00022777"/>
    </source>
</evidence>
<dbReference type="AlphaFoldDB" id="A0A2U2DJN5"/>
<evidence type="ECO:0000256" key="7">
    <source>
        <dbReference type="ARBA" id="ARBA00022692"/>
    </source>
</evidence>
<dbReference type="GO" id="GO:0007165">
    <property type="term" value="P:signal transduction"/>
    <property type="evidence" value="ECO:0007669"/>
    <property type="project" value="InterPro"/>
</dbReference>
<reference evidence="15 16" key="1">
    <citation type="submission" date="2018-05" db="EMBL/GenBank/DDBJ databases">
        <title>The draft genome of strain NS-104.</title>
        <authorList>
            <person name="Hang P."/>
            <person name="Jiang J."/>
        </authorList>
    </citation>
    <scope>NUCLEOTIDE SEQUENCE [LARGE SCALE GENOMIC DNA]</scope>
    <source>
        <strain evidence="15 16">NS-104</strain>
    </source>
</reference>